<dbReference type="InterPro" id="IPR053151">
    <property type="entry name" value="RNase_H-like"/>
</dbReference>
<proteinExistence type="predicted"/>
<dbReference type="EMBL" id="JARKNE010000006">
    <property type="protein sequence ID" value="KAK5826899.1"/>
    <property type="molecule type" value="Genomic_DNA"/>
</dbReference>
<comment type="caution">
    <text evidence="2">The sequence shown here is derived from an EMBL/GenBank/DDBJ whole genome shotgun (WGS) entry which is preliminary data.</text>
</comment>
<dbReference type="Gene3D" id="3.30.420.10">
    <property type="entry name" value="Ribonuclease H-like superfamily/Ribonuclease H"/>
    <property type="match status" value="1"/>
</dbReference>
<accession>A0ABR0PRN5</accession>
<name>A0ABR0PRN5_GOSAR</name>
<dbReference type="PANTHER" id="PTHR47723:SF24">
    <property type="entry name" value="RNASE H TYPE-1 DOMAIN-CONTAINING PROTEIN"/>
    <property type="match status" value="1"/>
</dbReference>
<evidence type="ECO:0000313" key="3">
    <source>
        <dbReference type="Proteomes" id="UP001358586"/>
    </source>
</evidence>
<evidence type="ECO:0000313" key="2">
    <source>
        <dbReference type="EMBL" id="KAK5826899.1"/>
    </source>
</evidence>
<feature type="domain" description="RNase H type-1" evidence="1">
    <location>
        <begin position="18"/>
        <end position="89"/>
    </location>
</feature>
<reference evidence="2 3" key="1">
    <citation type="submission" date="2023-03" db="EMBL/GenBank/DDBJ databases">
        <title>WGS of Gossypium arboreum.</title>
        <authorList>
            <person name="Yu D."/>
        </authorList>
    </citation>
    <scope>NUCLEOTIDE SEQUENCE [LARGE SCALE GENOMIC DNA]</scope>
    <source>
        <tissue evidence="2">Leaf</tissue>
    </source>
</reference>
<dbReference type="InterPro" id="IPR012337">
    <property type="entry name" value="RNaseH-like_sf"/>
</dbReference>
<evidence type="ECO:0000259" key="1">
    <source>
        <dbReference type="Pfam" id="PF13456"/>
    </source>
</evidence>
<dbReference type="PANTHER" id="PTHR47723">
    <property type="entry name" value="OS05G0353850 PROTEIN"/>
    <property type="match status" value="1"/>
</dbReference>
<dbReference type="CDD" id="cd06222">
    <property type="entry name" value="RNase_H_like"/>
    <property type="match status" value="1"/>
</dbReference>
<dbReference type="InterPro" id="IPR036397">
    <property type="entry name" value="RNaseH_sf"/>
</dbReference>
<gene>
    <name evidence="2" type="ORF">PVK06_021832</name>
</gene>
<dbReference type="InterPro" id="IPR002156">
    <property type="entry name" value="RNaseH_domain"/>
</dbReference>
<dbReference type="SUPFAM" id="SSF53098">
    <property type="entry name" value="Ribonuclease H-like"/>
    <property type="match status" value="1"/>
</dbReference>
<organism evidence="2 3">
    <name type="scientific">Gossypium arboreum</name>
    <name type="common">Tree cotton</name>
    <name type="synonym">Gossypium nanking</name>
    <dbReference type="NCBI Taxonomy" id="29729"/>
    <lineage>
        <taxon>Eukaryota</taxon>
        <taxon>Viridiplantae</taxon>
        <taxon>Streptophyta</taxon>
        <taxon>Embryophyta</taxon>
        <taxon>Tracheophyta</taxon>
        <taxon>Spermatophyta</taxon>
        <taxon>Magnoliopsida</taxon>
        <taxon>eudicotyledons</taxon>
        <taxon>Gunneridae</taxon>
        <taxon>Pentapetalae</taxon>
        <taxon>rosids</taxon>
        <taxon>malvids</taxon>
        <taxon>Malvales</taxon>
        <taxon>Malvaceae</taxon>
        <taxon>Malvoideae</taxon>
        <taxon>Gossypium</taxon>
    </lineage>
</organism>
<sequence>MVTTIHWLLLERGWIKLNTDGAASSNSSNASIGGLLRDSDANWLCSYSMMLVKDTIFRIEAISILEGLRIAWEKGFKQFDLSKINADQLSESNTSGDDKISETNEIISMMEEIRRWV</sequence>
<dbReference type="Proteomes" id="UP001358586">
    <property type="component" value="Chromosome 6"/>
</dbReference>
<protein>
    <recommendedName>
        <fullName evidence="1">RNase H type-1 domain-containing protein</fullName>
    </recommendedName>
</protein>
<dbReference type="InterPro" id="IPR044730">
    <property type="entry name" value="RNase_H-like_dom_plant"/>
</dbReference>
<dbReference type="Pfam" id="PF13456">
    <property type="entry name" value="RVT_3"/>
    <property type="match status" value="1"/>
</dbReference>
<keyword evidence="3" id="KW-1185">Reference proteome</keyword>